<protein>
    <submittedName>
        <fullName evidence="4">Integrator complex subunit 4</fullName>
    </submittedName>
</protein>
<sequence>MANPDETLSLRTLSTMRSLLLHPSTSKRTVSHIFQTLASSPHPTPHSLKLLSDAAARHPDLAPTIVLPTAESSPRLAVEAISESLSGLHLDDARFTSLCFGASVPARAWMLRNVGSSFEVRPGLLLAVLLGFTKDPYPYVRDAALEGLVGFSERGGELKDVGLVDACYRRAVQLLRDFDPCVRFSAVRVVASWGMMLAASSSEMKAYWSNDVFAKLCSMARDMNMKVRLEAFNGLRKMEMVSEDLLLQSLAKRVSGRGKQKESGDQRTSEQCVMLASTVAGALVHGLEDEFFEVRKSVCESLRTLTSLSAEFAREALDSLMDVLNDDSAVVRLQALETMHHMAINGRLKLHDKHLHMFLGALVDNNSSDVRFTYRKILKVMKLNNLPLFKSSVDRLLRNLDSYPQDEADVFSTFSHLGRNHKKFVSLIMKDTFEEVETALEGNVEFDSARIAALLILSISAPLLNADVGRIPPVMFSYAVTFLGRIYNAFSDIMNRDALLACLCEKSRSTEYSATNINLTEGEEQLPVFKGDNAPNFSNNEVIGAQITTEPKESADNQIEQQQSLSDEVINYILAKPPAMWPRIQSGHTNEVLRSLRCLKELTAMKLDSLGSGDADALAFTKLYLRVIELLAEVWEHLLPAKKLCSQRIGKMEFKLGKLDRRVKELMSRFIGLSAEEELNVLELMLLTCALKICKSEIICHNHTFKRLNTLYLRVESILKESPASPSNFVVELGKVLSTISTDGASCSPLQFDACLKFFSLKQFMFHGRIKHVNAELSIPNNDMEHPLPFVSGLPVGVPCEITLHNVSSESKLWLRMTLDDGFVQHVFLDLDCSEGSEVVRKFTFVAPFYRTAEAYCLTLKVCIGAECLFENVGPVQRFGGPKRELVLLCKEKQVYLSKVCIGAECLIENVGPVQRFGGPRRELVLLCKEKQVCIGAECLIENVGPVQRFGGPRRELVLLCKEKQVCIGAECLIENVGPVQRFGGPRRELVLLCKEKQVCIGAECLIENVGPVQRFGGPRRELVLLCKEKQVCIGAECLIENVGPVQRFGGPRRELVLLCKEKQVCIGAECLIENVGPVQRFGGPRRELVLLCKEKQVYLSKVNKD</sequence>
<dbReference type="Gene3D" id="1.25.10.10">
    <property type="entry name" value="Leucine-rich Repeat Variant"/>
    <property type="match status" value="1"/>
</dbReference>
<dbReference type="GO" id="GO:0005634">
    <property type="term" value="C:nucleus"/>
    <property type="evidence" value="ECO:0007669"/>
    <property type="project" value="UniProtKB-SubCell"/>
</dbReference>
<accession>A0A4D6NHB1</accession>
<dbReference type="GO" id="GO:0005768">
    <property type="term" value="C:endosome"/>
    <property type="evidence" value="ECO:0007669"/>
    <property type="project" value="TreeGrafter"/>
</dbReference>
<keyword evidence="2" id="KW-0539">Nucleus</keyword>
<evidence type="ECO:0000313" key="5">
    <source>
        <dbReference type="Proteomes" id="UP000501690"/>
    </source>
</evidence>
<dbReference type="PANTHER" id="PTHR20938:SF0">
    <property type="entry name" value="INTEGRATOR COMPLEX SUBUNIT 4"/>
    <property type="match status" value="1"/>
</dbReference>
<name>A0A4D6NHB1_VIGUN</name>
<dbReference type="PANTHER" id="PTHR20938">
    <property type="entry name" value="INTEGRATOR COMPLEX SUBUNIT 4"/>
    <property type="match status" value="1"/>
</dbReference>
<evidence type="ECO:0000313" key="4">
    <source>
        <dbReference type="EMBL" id="QCE12064.1"/>
    </source>
</evidence>
<dbReference type="GO" id="GO:0010496">
    <property type="term" value="P:intercellular transport"/>
    <property type="evidence" value="ECO:0007669"/>
    <property type="project" value="TreeGrafter"/>
</dbReference>
<keyword evidence="5" id="KW-1185">Reference proteome</keyword>
<dbReference type="InterPro" id="IPR057412">
    <property type="entry name" value="INTS4_C"/>
</dbReference>
<proteinExistence type="predicted"/>
<dbReference type="Proteomes" id="UP000501690">
    <property type="component" value="Linkage Group LG10"/>
</dbReference>
<dbReference type="AlphaFoldDB" id="A0A4D6NHB1"/>
<dbReference type="EMBL" id="CP039354">
    <property type="protein sequence ID" value="QCE12064.1"/>
    <property type="molecule type" value="Genomic_DNA"/>
</dbReference>
<dbReference type="Pfam" id="PF25458">
    <property type="entry name" value="INTS4_C"/>
    <property type="match status" value="1"/>
</dbReference>
<evidence type="ECO:0000259" key="3">
    <source>
        <dbReference type="Pfam" id="PF25458"/>
    </source>
</evidence>
<reference evidence="4 5" key="1">
    <citation type="submission" date="2019-04" db="EMBL/GenBank/DDBJ databases">
        <title>An improved genome assembly and genetic linkage map for asparagus bean, Vigna unguiculata ssp. sesquipedialis.</title>
        <authorList>
            <person name="Xia Q."/>
            <person name="Zhang R."/>
            <person name="Dong Y."/>
        </authorList>
    </citation>
    <scope>NUCLEOTIDE SEQUENCE [LARGE SCALE GENOMIC DNA]</scope>
    <source>
        <tissue evidence="4">Leaf</tissue>
    </source>
</reference>
<organism evidence="4 5">
    <name type="scientific">Vigna unguiculata</name>
    <name type="common">Cowpea</name>
    <dbReference type="NCBI Taxonomy" id="3917"/>
    <lineage>
        <taxon>Eukaryota</taxon>
        <taxon>Viridiplantae</taxon>
        <taxon>Streptophyta</taxon>
        <taxon>Embryophyta</taxon>
        <taxon>Tracheophyta</taxon>
        <taxon>Spermatophyta</taxon>
        <taxon>Magnoliopsida</taxon>
        <taxon>eudicotyledons</taxon>
        <taxon>Gunneridae</taxon>
        <taxon>Pentapetalae</taxon>
        <taxon>rosids</taxon>
        <taxon>fabids</taxon>
        <taxon>Fabales</taxon>
        <taxon>Fabaceae</taxon>
        <taxon>Papilionoideae</taxon>
        <taxon>50 kb inversion clade</taxon>
        <taxon>NPAAA clade</taxon>
        <taxon>indigoferoid/millettioid clade</taxon>
        <taxon>Phaseoleae</taxon>
        <taxon>Vigna</taxon>
    </lineage>
</organism>
<evidence type="ECO:0000256" key="2">
    <source>
        <dbReference type="ARBA" id="ARBA00023242"/>
    </source>
</evidence>
<dbReference type="InterPro" id="IPR011989">
    <property type="entry name" value="ARM-like"/>
</dbReference>
<evidence type="ECO:0000256" key="1">
    <source>
        <dbReference type="ARBA" id="ARBA00004123"/>
    </source>
</evidence>
<dbReference type="InterPro" id="IPR016024">
    <property type="entry name" value="ARM-type_fold"/>
</dbReference>
<comment type="subcellular location">
    <subcellularLocation>
        <location evidence="1">Nucleus</location>
    </subcellularLocation>
</comment>
<feature type="domain" description="Integrator complex subunit 4/Protein SIEL C-terminal Ig-like" evidence="3">
    <location>
        <begin position="778"/>
        <end position="899"/>
    </location>
</feature>
<gene>
    <name evidence="4" type="ORF">DEO72_LG10g3304</name>
</gene>
<dbReference type="SUPFAM" id="SSF48371">
    <property type="entry name" value="ARM repeat"/>
    <property type="match status" value="1"/>
</dbReference>